<dbReference type="InterPro" id="IPR018247">
    <property type="entry name" value="EF_Hand_1_Ca_BS"/>
</dbReference>
<evidence type="ECO:0000256" key="4">
    <source>
        <dbReference type="SAM" id="MobiDB-lite"/>
    </source>
</evidence>
<dbReference type="SMART" id="SM00054">
    <property type="entry name" value="EFh"/>
    <property type="match status" value="4"/>
</dbReference>
<dbReference type="InterPro" id="IPR011992">
    <property type="entry name" value="EF-hand-dom_pair"/>
</dbReference>
<dbReference type="Pfam" id="PF13202">
    <property type="entry name" value="EF-hand_5"/>
    <property type="match status" value="3"/>
</dbReference>
<feature type="domain" description="EF-hand" evidence="6">
    <location>
        <begin position="134"/>
        <end position="169"/>
    </location>
</feature>
<feature type="chain" id="PRO_5030566648" description="EF-hand domain-containing protein" evidence="5">
    <location>
        <begin position="23"/>
        <end position="276"/>
    </location>
</feature>
<keyword evidence="5" id="KW-0732">Signal</keyword>
<evidence type="ECO:0000256" key="5">
    <source>
        <dbReference type="SAM" id="SignalP"/>
    </source>
</evidence>
<evidence type="ECO:0000256" key="3">
    <source>
        <dbReference type="ARBA" id="ARBA00022837"/>
    </source>
</evidence>
<dbReference type="SUPFAM" id="SSF47473">
    <property type="entry name" value="EF-hand"/>
    <property type="match status" value="1"/>
</dbReference>
<evidence type="ECO:0000256" key="1">
    <source>
        <dbReference type="ARBA" id="ARBA00022723"/>
    </source>
</evidence>
<accession>A0A7S4AZY6</accession>
<organism evidence="7">
    <name type="scientific">Chrysotila carterae</name>
    <name type="common">Marine alga</name>
    <name type="synonym">Syracosphaera carterae</name>
    <dbReference type="NCBI Taxonomy" id="13221"/>
    <lineage>
        <taxon>Eukaryota</taxon>
        <taxon>Haptista</taxon>
        <taxon>Haptophyta</taxon>
        <taxon>Prymnesiophyceae</taxon>
        <taxon>Isochrysidales</taxon>
        <taxon>Isochrysidaceae</taxon>
        <taxon>Chrysotila</taxon>
    </lineage>
</organism>
<dbReference type="PROSITE" id="PS00018">
    <property type="entry name" value="EF_HAND_1"/>
    <property type="match status" value="4"/>
</dbReference>
<dbReference type="PROSITE" id="PS50222">
    <property type="entry name" value="EF_HAND_2"/>
    <property type="match status" value="2"/>
</dbReference>
<gene>
    <name evidence="7" type="ORF">PCAR00345_LOCUS1781</name>
</gene>
<reference evidence="7" key="1">
    <citation type="submission" date="2021-01" db="EMBL/GenBank/DDBJ databases">
        <authorList>
            <person name="Corre E."/>
            <person name="Pelletier E."/>
            <person name="Niang G."/>
            <person name="Scheremetjew M."/>
            <person name="Finn R."/>
            <person name="Kale V."/>
            <person name="Holt S."/>
            <person name="Cochrane G."/>
            <person name="Meng A."/>
            <person name="Brown T."/>
            <person name="Cohen L."/>
        </authorList>
    </citation>
    <scope>NUCLEOTIDE SEQUENCE</scope>
    <source>
        <strain evidence="7">CCMP645</strain>
    </source>
</reference>
<dbReference type="InterPro" id="IPR002048">
    <property type="entry name" value="EF_hand_dom"/>
</dbReference>
<dbReference type="EMBL" id="HBIZ01003299">
    <property type="protein sequence ID" value="CAE0749199.1"/>
    <property type="molecule type" value="Transcribed_RNA"/>
</dbReference>
<dbReference type="GO" id="GO:0005509">
    <property type="term" value="F:calcium ion binding"/>
    <property type="evidence" value="ECO:0007669"/>
    <property type="project" value="InterPro"/>
</dbReference>
<protein>
    <recommendedName>
        <fullName evidence="6">EF-hand domain-containing protein</fullName>
    </recommendedName>
</protein>
<keyword evidence="3" id="KW-0106">Calcium</keyword>
<feature type="region of interest" description="Disordered" evidence="4">
    <location>
        <begin position="249"/>
        <end position="276"/>
    </location>
</feature>
<evidence type="ECO:0000259" key="6">
    <source>
        <dbReference type="PROSITE" id="PS50222"/>
    </source>
</evidence>
<evidence type="ECO:0000256" key="2">
    <source>
        <dbReference type="ARBA" id="ARBA00022737"/>
    </source>
</evidence>
<dbReference type="PANTHER" id="PTHR10827">
    <property type="entry name" value="RETICULOCALBIN"/>
    <property type="match status" value="1"/>
</dbReference>
<dbReference type="AlphaFoldDB" id="A0A7S4AZY6"/>
<keyword evidence="2" id="KW-0677">Repeat</keyword>
<evidence type="ECO:0000313" key="7">
    <source>
        <dbReference type="EMBL" id="CAE0749199.1"/>
    </source>
</evidence>
<proteinExistence type="predicted"/>
<feature type="signal peptide" evidence="5">
    <location>
        <begin position="1"/>
        <end position="22"/>
    </location>
</feature>
<dbReference type="PANTHER" id="PTHR10827:SF98">
    <property type="entry name" value="45 KDA CALCIUM-BINDING PROTEIN"/>
    <property type="match status" value="1"/>
</dbReference>
<feature type="domain" description="EF-hand" evidence="6">
    <location>
        <begin position="192"/>
        <end position="227"/>
    </location>
</feature>
<keyword evidence="1" id="KW-0479">Metal-binding</keyword>
<dbReference type="Gene3D" id="1.10.238.10">
    <property type="entry name" value="EF-hand"/>
    <property type="match status" value="2"/>
</dbReference>
<sequence>MGKATMLVRAGMAVIFLQTACCLEQRRVGAMGEEQAVPLEDTLLNIFDQDKDGQVGMGELTKTLDGLAALGSMSAGAQAQAQETENELQQMLNGAKQFAKPLMKFMDADGSNSLSKDEIVWVSTMYNAVTTPGLLKEVTVAVFEAIDVNKDGSLSQQEIHTAIAGDGYDHILKLLQTRLPLPALAAASSRTAVESKLQDIFDMLDINGDGKLERSEIFSAVKKFKKFFVRGVELAKSVGPMMGMFQAFQESSGGRGSGQARKRQTRTAPLKQAPSV</sequence>
<name>A0A7S4AZY6_CHRCT</name>